<sequence length="73" mass="8066">MSSPAVLVTSETLPPGTCTVCRDERQKNSQSGPEQYQDAGQQRDQMREKSCNSSNKSRSPSESLKDDNDDDIT</sequence>
<feature type="compositionally biased region" description="Low complexity" evidence="1">
    <location>
        <begin position="51"/>
        <end position="62"/>
    </location>
</feature>
<proteinExistence type="predicted"/>
<feature type="compositionally biased region" description="Polar residues" evidence="1">
    <location>
        <begin position="28"/>
        <end position="43"/>
    </location>
</feature>
<evidence type="ECO:0000256" key="1">
    <source>
        <dbReference type="SAM" id="MobiDB-lite"/>
    </source>
</evidence>
<dbReference type="EMBL" id="VSRR010003933">
    <property type="protein sequence ID" value="MPC37955.1"/>
    <property type="molecule type" value="Genomic_DNA"/>
</dbReference>
<gene>
    <name evidence="2" type="ORF">E2C01_031451</name>
</gene>
<evidence type="ECO:0000313" key="2">
    <source>
        <dbReference type="EMBL" id="MPC37955.1"/>
    </source>
</evidence>
<dbReference type="Proteomes" id="UP000324222">
    <property type="component" value="Unassembled WGS sequence"/>
</dbReference>
<dbReference type="AlphaFoldDB" id="A0A5B7EWV4"/>
<evidence type="ECO:0000313" key="3">
    <source>
        <dbReference type="Proteomes" id="UP000324222"/>
    </source>
</evidence>
<reference evidence="2 3" key="1">
    <citation type="submission" date="2019-05" db="EMBL/GenBank/DDBJ databases">
        <title>Another draft genome of Portunus trituberculatus and its Hox gene families provides insights of decapod evolution.</title>
        <authorList>
            <person name="Jeong J.-H."/>
            <person name="Song I."/>
            <person name="Kim S."/>
            <person name="Choi T."/>
            <person name="Kim D."/>
            <person name="Ryu S."/>
            <person name="Kim W."/>
        </authorList>
    </citation>
    <scope>NUCLEOTIDE SEQUENCE [LARGE SCALE GENOMIC DNA]</scope>
    <source>
        <tissue evidence="2">Muscle</tissue>
    </source>
</reference>
<feature type="region of interest" description="Disordered" evidence="1">
    <location>
        <begin position="1"/>
        <end position="73"/>
    </location>
</feature>
<name>A0A5B7EWV4_PORTR</name>
<protein>
    <submittedName>
        <fullName evidence="2">Uncharacterized protein</fullName>
    </submittedName>
</protein>
<comment type="caution">
    <text evidence="2">The sequence shown here is derived from an EMBL/GenBank/DDBJ whole genome shotgun (WGS) entry which is preliminary data.</text>
</comment>
<keyword evidence="3" id="KW-1185">Reference proteome</keyword>
<organism evidence="2 3">
    <name type="scientific">Portunus trituberculatus</name>
    <name type="common">Swimming crab</name>
    <name type="synonym">Neptunus trituberculatus</name>
    <dbReference type="NCBI Taxonomy" id="210409"/>
    <lineage>
        <taxon>Eukaryota</taxon>
        <taxon>Metazoa</taxon>
        <taxon>Ecdysozoa</taxon>
        <taxon>Arthropoda</taxon>
        <taxon>Crustacea</taxon>
        <taxon>Multicrustacea</taxon>
        <taxon>Malacostraca</taxon>
        <taxon>Eumalacostraca</taxon>
        <taxon>Eucarida</taxon>
        <taxon>Decapoda</taxon>
        <taxon>Pleocyemata</taxon>
        <taxon>Brachyura</taxon>
        <taxon>Eubrachyura</taxon>
        <taxon>Portunoidea</taxon>
        <taxon>Portunidae</taxon>
        <taxon>Portuninae</taxon>
        <taxon>Portunus</taxon>
    </lineage>
</organism>
<accession>A0A5B7EWV4</accession>